<protein>
    <recommendedName>
        <fullName evidence="6">Pyridoxamine 5'-phosphate oxidase</fullName>
        <ecNumber evidence="6">1.4.3.5</ecNumber>
    </recommendedName>
</protein>
<dbReference type="Gene3D" id="2.30.110.10">
    <property type="entry name" value="Electron Transport, Fmn-binding Protein, Chain A"/>
    <property type="match status" value="1"/>
</dbReference>
<evidence type="ECO:0000256" key="5">
    <source>
        <dbReference type="ARBA" id="ARBA00023002"/>
    </source>
</evidence>
<dbReference type="PIRSF" id="PIRSF000190">
    <property type="entry name" value="Pyd_amn-ph_oxd"/>
    <property type="match status" value="1"/>
</dbReference>
<dbReference type="NCBIfam" id="NF004231">
    <property type="entry name" value="PRK05679.1"/>
    <property type="match status" value="1"/>
</dbReference>
<organism evidence="9 10">
    <name type="scientific">Deinococcus radiopugnans ATCC 19172</name>
    <dbReference type="NCBI Taxonomy" id="585398"/>
    <lineage>
        <taxon>Bacteria</taxon>
        <taxon>Thermotogati</taxon>
        <taxon>Deinococcota</taxon>
        <taxon>Deinococci</taxon>
        <taxon>Deinococcales</taxon>
        <taxon>Deinococcaceae</taxon>
        <taxon>Deinococcus</taxon>
    </lineage>
</organism>
<dbReference type="NCBIfam" id="TIGR00558">
    <property type="entry name" value="pdxH"/>
    <property type="match status" value="1"/>
</dbReference>
<evidence type="ECO:0000256" key="6">
    <source>
        <dbReference type="NCBIfam" id="TIGR00558"/>
    </source>
</evidence>
<keyword evidence="10" id="KW-1185">Reference proteome</keyword>
<evidence type="ECO:0000259" key="8">
    <source>
        <dbReference type="Pfam" id="PF10590"/>
    </source>
</evidence>
<dbReference type="Pfam" id="PF10590">
    <property type="entry name" value="PNP_phzG_C"/>
    <property type="match status" value="1"/>
</dbReference>
<dbReference type="InterPro" id="IPR000659">
    <property type="entry name" value="Pyridox_Oxase"/>
</dbReference>
<keyword evidence="5 9" id="KW-0560">Oxidoreductase</keyword>
<evidence type="ECO:0000256" key="4">
    <source>
        <dbReference type="ARBA" id="ARBA00022643"/>
    </source>
</evidence>
<dbReference type="RefSeq" id="WP_249038949.1">
    <property type="nucleotide sequence ID" value="NZ_JACHEW010000004.1"/>
</dbReference>
<reference evidence="9 10" key="1">
    <citation type="submission" date="2020-08" db="EMBL/GenBank/DDBJ databases">
        <title>Genomic Encyclopedia of Type Strains, Phase IV (KMG-IV): sequencing the most valuable type-strain genomes for metagenomic binning, comparative biology and taxonomic classification.</title>
        <authorList>
            <person name="Goeker M."/>
        </authorList>
    </citation>
    <scope>NUCLEOTIDE SEQUENCE [LARGE SCALE GENOMIC DNA]</scope>
    <source>
        <strain evidence="9 10">DSM 12027</strain>
    </source>
</reference>
<dbReference type="PANTHER" id="PTHR10851">
    <property type="entry name" value="PYRIDOXINE-5-PHOSPHATE OXIDASE"/>
    <property type="match status" value="1"/>
</dbReference>
<sequence>MMQDAVFTDQGWQADPMRQFQVWFSAMLEAKLPEPYTMQLATANASGHPSVRTVYLRGDPTQGLTFYTNLHSQKAQELEENPWAEMLFYWPQLGQQVRASGTVTRVSPEQADSAFHQQPHQIQVAAHINGHQSRPMKLEELSSRLDEVSQQFPEGTAVARPEYWSGFRLNASRWEFWQGRPDGLHDRFAYVLEQDCWAVDRLTP</sequence>
<evidence type="ECO:0000256" key="1">
    <source>
        <dbReference type="ARBA" id="ARBA00001917"/>
    </source>
</evidence>
<feature type="domain" description="Pyridoxamine 5'-phosphate oxidase N-terminal" evidence="7">
    <location>
        <begin position="28"/>
        <end position="135"/>
    </location>
</feature>
<dbReference type="InterPro" id="IPR012349">
    <property type="entry name" value="Split_barrel_FMN-bd"/>
</dbReference>
<evidence type="ECO:0000313" key="9">
    <source>
        <dbReference type="EMBL" id="MBB6015970.1"/>
    </source>
</evidence>
<dbReference type="InterPro" id="IPR011576">
    <property type="entry name" value="Pyridox_Oxase_N"/>
</dbReference>
<comment type="cofactor">
    <cofactor evidence="1">
        <name>FMN</name>
        <dbReference type="ChEBI" id="CHEBI:58210"/>
    </cofactor>
</comment>
<keyword evidence="4" id="KW-0288">FMN</keyword>
<proteinExistence type="inferred from homology"/>
<dbReference type="Pfam" id="PF01243">
    <property type="entry name" value="PNPOx_N"/>
    <property type="match status" value="1"/>
</dbReference>
<dbReference type="SUPFAM" id="SSF50475">
    <property type="entry name" value="FMN-binding split barrel"/>
    <property type="match status" value="1"/>
</dbReference>
<dbReference type="Proteomes" id="UP000629870">
    <property type="component" value="Unassembled WGS sequence"/>
</dbReference>
<feature type="domain" description="Pyridoxine 5'-phosphate oxidase dimerisation C-terminal" evidence="8">
    <location>
        <begin position="164"/>
        <end position="204"/>
    </location>
</feature>
<dbReference type="InterPro" id="IPR019576">
    <property type="entry name" value="Pyridoxamine_oxidase_dimer_C"/>
</dbReference>
<dbReference type="GO" id="GO:0004733">
    <property type="term" value="F:pyridoxamine phosphate oxidase activity"/>
    <property type="evidence" value="ECO:0007669"/>
    <property type="project" value="UniProtKB-EC"/>
</dbReference>
<comment type="similarity">
    <text evidence="2">Belongs to the pyridoxamine 5'-phosphate oxidase family.</text>
</comment>
<evidence type="ECO:0000259" key="7">
    <source>
        <dbReference type="Pfam" id="PF01243"/>
    </source>
</evidence>
<accession>A0ABR6NRW8</accession>
<dbReference type="EC" id="1.4.3.5" evidence="6"/>
<evidence type="ECO:0000256" key="2">
    <source>
        <dbReference type="ARBA" id="ARBA00007301"/>
    </source>
</evidence>
<name>A0ABR6NRW8_9DEIO</name>
<dbReference type="PANTHER" id="PTHR10851:SF0">
    <property type="entry name" value="PYRIDOXINE-5'-PHOSPHATE OXIDASE"/>
    <property type="match status" value="1"/>
</dbReference>
<evidence type="ECO:0000313" key="10">
    <source>
        <dbReference type="Proteomes" id="UP000629870"/>
    </source>
</evidence>
<dbReference type="EMBL" id="JACHEW010000004">
    <property type="protein sequence ID" value="MBB6015970.1"/>
    <property type="molecule type" value="Genomic_DNA"/>
</dbReference>
<comment type="caution">
    <text evidence="9">The sequence shown here is derived from an EMBL/GenBank/DDBJ whole genome shotgun (WGS) entry which is preliminary data.</text>
</comment>
<evidence type="ECO:0000256" key="3">
    <source>
        <dbReference type="ARBA" id="ARBA00022630"/>
    </source>
</evidence>
<keyword evidence="3" id="KW-0285">Flavoprotein</keyword>
<gene>
    <name evidence="9" type="ORF">HNQ04_001202</name>
</gene>